<dbReference type="KEGG" id="dti:Desti_0914"/>
<dbReference type="InterPro" id="IPR052516">
    <property type="entry name" value="N-heterocyclic_Hydroxylase"/>
</dbReference>
<reference evidence="9" key="1">
    <citation type="submission" date="2012-06" db="EMBL/GenBank/DDBJ databases">
        <title>Complete sequence of chromosome of Desulfomonile tiedjei DSM 6799.</title>
        <authorList>
            <person name="Lucas S."/>
            <person name="Copeland A."/>
            <person name="Lapidus A."/>
            <person name="Glavina del Rio T."/>
            <person name="Dalin E."/>
            <person name="Tice H."/>
            <person name="Bruce D."/>
            <person name="Goodwin L."/>
            <person name="Pitluck S."/>
            <person name="Peters L."/>
            <person name="Ovchinnikova G."/>
            <person name="Zeytun A."/>
            <person name="Lu M."/>
            <person name="Kyrpides N."/>
            <person name="Mavromatis K."/>
            <person name="Ivanova N."/>
            <person name="Brettin T."/>
            <person name="Detter J.C."/>
            <person name="Han C."/>
            <person name="Larimer F."/>
            <person name="Land M."/>
            <person name="Hauser L."/>
            <person name="Markowitz V."/>
            <person name="Cheng J.-F."/>
            <person name="Hugenholtz P."/>
            <person name="Woyke T."/>
            <person name="Wu D."/>
            <person name="Spring S."/>
            <person name="Schroeder M."/>
            <person name="Brambilla E."/>
            <person name="Klenk H.-P."/>
            <person name="Eisen J.A."/>
        </authorList>
    </citation>
    <scope>NUCLEOTIDE SEQUENCE [LARGE SCALE GENOMIC DNA]</scope>
    <source>
        <strain evidence="9">ATCC 49306 / DSM 6799 / DCB-1</strain>
    </source>
</reference>
<dbReference type="InterPro" id="IPR002888">
    <property type="entry name" value="2Fe-2S-bd"/>
</dbReference>
<dbReference type="STRING" id="706587.Desti_0914"/>
<dbReference type="Gene3D" id="3.10.20.30">
    <property type="match status" value="1"/>
</dbReference>
<dbReference type="CDD" id="cd00207">
    <property type="entry name" value="fer2"/>
    <property type="match status" value="1"/>
</dbReference>
<evidence type="ECO:0000313" key="9">
    <source>
        <dbReference type="Proteomes" id="UP000006055"/>
    </source>
</evidence>
<dbReference type="InterPro" id="IPR037165">
    <property type="entry name" value="AldOxase/xan_DH_Mopterin-bd_sf"/>
</dbReference>
<organism evidence="8 9">
    <name type="scientific">Desulfomonile tiedjei (strain ATCC 49306 / DSM 6799 / DCB-1)</name>
    <dbReference type="NCBI Taxonomy" id="706587"/>
    <lineage>
        <taxon>Bacteria</taxon>
        <taxon>Pseudomonadati</taxon>
        <taxon>Thermodesulfobacteriota</taxon>
        <taxon>Desulfomonilia</taxon>
        <taxon>Desulfomonilales</taxon>
        <taxon>Desulfomonilaceae</taxon>
        <taxon>Desulfomonile</taxon>
    </lineage>
</organism>
<dbReference type="InterPro" id="IPR000674">
    <property type="entry name" value="Ald_Oxase/Xan_DH_a/b"/>
</dbReference>
<dbReference type="Pfam" id="PF00111">
    <property type="entry name" value="Fer2"/>
    <property type="match status" value="1"/>
</dbReference>
<keyword evidence="4" id="KW-0560">Oxidoreductase</keyword>
<dbReference type="InterPro" id="IPR012675">
    <property type="entry name" value="Beta-grasp_dom_sf"/>
</dbReference>
<proteinExistence type="inferred from homology"/>
<name>I4C242_DESTA</name>
<dbReference type="PANTHER" id="PTHR47495">
    <property type="entry name" value="ALDEHYDE DEHYDROGENASE"/>
    <property type="match status" value="1"/>
</dbReference>
<dbReference type="InterPro" id="IPR036010">
    <property type="entry name" value="2Fe-2S_ferredoxin-like_sf"/>
</dbReference>
<keyword evidence="5" id="KW-0408">Iron</keyword>
<dbReference type="HOGENOM" id="CLU_013917_0_0_7"/>
<evidence type="ECO:0000256" key="4">
    <source>
        <dbReference type="ARBA" id="ARBA00023002"/>
    </source>
</evidence>
<dbReference type="AlphaFoldDB" id="I4C242"/>
<dbReference type="RefSeq" id="WP_014808789.1">
    <property type="nucleotide sequence ID" value="NC_018025.1"/>
</dbReference>
<dbReference type="OrthoDB" id="9767994at2"/>
<keyword evidence="2" id="KW-0001">2Fe-2S</keyword>
<dbReference type="GO" id="GO:0051537">
    <property type="term" value="F:2 iron, 2 sulfur cluster binding"/>
    <property type="evidence" value="ECO:0007669"/>
    <property type="project" value="UniProtKB-KW"/>
</dbReference>
<dbReference type="InterPro" id="IPR008274">
    <property type="entry name" value="AldOxase/xan_DH_MoCoBD1"/>
</dbReference>
<dbReference type="InterPro" id="IPR001041">
    <property type="entry name" value="2Fe-2S_ferredoxin-type"/>
</dbReference>
<dbReference type="eggNOG" id="COG2080">
    <property type="taxonomic scope" value="Bacteria"/>
</dbReference>
<dbReference type="SUPFAM" id="SSF56003">
    <property type="entry name" value="Molybdenum cofactor-binding domain"/>
    <property type="match status" value="2"/>
</dbReference>
<accession>I4C242</accession>
<dbReference type="eggNOG" id="COG1529">
    <property type="taxonomic scope" value="Bacteria"/>
</dbReference>
<sequence>MASGNADAYLSEIKLNVNNREYSIVVKPDTPLLWVIRDNLGLTGTKYGCGIAQCGACTVHVDGKAVRSCTTPVSAVAGKKITTIEGISSDGNHPVQRAWIEAEVPQCGYCHSGQIMSAVALLVQNPTPSDADIDRAMRGNVCRCGTYQRIRVAIHGAARLIRQEGVDKAIVSEGAMVDVSPQGSSHISTKTGTQTGEFVLNPFIRIGIDEIVTIVVNHSEMGQGVYTSLPMLIAEELECDWTKIRVVAAPVDPVYNHTEYGIQATGGSTSISSEWERLRRVGASAREMLLIAAAKSWGVDKTSCRAEKGAIVHSSGKRLTFGQLAEKAAELDSPQDIQLKDFSNFTLIGTSINRLDTPEKTNGEGIFGIDVTVPDMLTAVVARFPVFGATVARFNADKAKSIPGVKEIVQIPTGVAVLAEGFWPAKVAADALEITWDEGEDANLSTQTLREQYADLARSPGLIAREEGDSEQALKTAAKVIREEYEVPYLAHAPMEPLNCVVDLRTDGCNIWTGTQFQTVDRIAAARVAGLDPEQVKIHTTLLGGGFGRRANPASDFVVEAVHVAKAVGKPVKVIWTRENDMKGGWYRPMWYDRIAGGLDANGNIVAWHHTIVGQSIAIGTPFEGGVIVDGLDTLSVEGAADLPYFVPNVLVDLHSPRIGVPVQWWRSVGHSHTAFVVESFMDELAHAAGTDPYILRRALLNDYPRHKAVLELAAEKAHWGAKLPEGHGMGIAVHKSFESFVAQVAEVSVSPEGIVRVHRVVCAVDCGRVTNPDIVKAQMEGGIAFGLTAALYGEITLKNGRVEQSNFHNYPLLKLHEMPRVEVYFISSQEPPTGVGEPGVPPIAPAVGNAIFAATGKRIRRLPIRSQDLKQT</sequence>
<dbReference type="GO" id="GO:0046872">
    <property type="term" value="F:metal ion binding"/>
    <property type="evidence" value="ECO:0007669"/>
    <property type="project" value="UniProtKB-KW"/>
</dbReference>
<dbReference type="FunFam" id="3.10.20.30:FF:000020">
    <property type="entry name" value="Xanthine dehydrogenase iron-sulfur subunit"/>
    <property type="match status" value="1"/>
</dbReference>
<evidence type="ECO:0000259" key="7">
    <source>
        <dbReference type="PROSITE" id="PS51085"/>
    </source>
</evidence>
<keyword evidence="6" id="KW-0411">Iron-sulfur</keyword>
<evidence type="ECO:0000256" key="2">
    <source>
        <dbReference type="ARBA" id="ARBA00022714"/>
    </source>
</evidence>
<dbReference type="InterPro" id="IPR006058">
    <property type="entry name" value="2Fe2S_fd_BS"/>
</dbReference>
<dbReference type="Pfam" id="PF20256">
    <property type="entry name" value="MoCoBD_2"/>
    <property type="match status" value="2"/>
</dbReference>
<dbReference type="PROSITE" id="PS00197">
    <property type="entry name" value="2FE2S_FER_1"/>
    <property type="match status" value="1"/>
</dbReference>
<feature type="domain" description="2Fe-2S ferredoxin-type" evidence="7">
    <location>
        <begin position="11"/>
        <end position="87"/>
    </location>
</feature>
<evidence type="ECO:0000256" key="3">
    <source>
        <dbReference type="ARBA" id="ARBA00022723"/>
    </source>
</evidence>
<dbReference type="Pfam" id="PF01799">
    <property type="entry name" value="Fer2_2"/>
    <property type="match status" value="1"/>
</dbReference>
<dbReference type="PROSITE" id="PS51085">
    <property type="entry name" value="2FE2S_FER_2"/>
    <property type="match status" value="1"/>
</dbReference>
<keyword evidence="3" id="KW-0479">Metal-binding</keyword>
<dbReference type="InterPro" id="IPR046867">
    <property type="entry name" value="AldOxase/xan_DH_MoCoBD2"/>
</dbReference>
<evidence type="ECO:0000256" key="5">
    <source>
        <dbReference type="ARBA" id="ARBA00023004"/>
    </source>
</evidence>
<dbReference type="PATRIC" id="fig|706587.4.peg.1044"/>
<comment type="similarity">
    <text evidence="1">Belongs to the xanthine dehydrogenase family.</text>
</comment>
<dbReference type="SUPFAM" id="SSF47741">
    <property type="entry name" value="CO dehydrogenase ISP C-domain like"/>
    <property type="match status" value="1"/>
</dbReference>
<evidence type="ECO:0000256" key="1">
    <source>
        <dbReference type="ARBA" id="ARBA00006849"/>
    </source>
</evidence>
<dbReference type="Gene3D" id="3.90.1170.50">
    <property type="entry name" value="Aldehyde oxidase/xanthine dehydrogenase, a/b hammerhead"/>
    <property type="match status" value="1"/>
</dbReference>
<protein>
    <submittedName>
        <fullName evidence="8">Aerobic-type carbon monoxide dehydrogenase, large subunit CoxL/CutL-like protein</fullName>
    </submittedName>
</protein>
<evidence type="ECO:0000313" key="8">
    <source>
        <dbReference type="EMBL" id="AFM23633.1"/>
    </source>
</evidence>
<dbReference type="PANTHER" id="PTHR47495:SF2">
    <property type="entry name" value="ALDEHYDE DEHYDROGENASE"/>
    <property type="match status" value="1"/>
</dbReference>
<dbReference type="Gene3D" id="3.30.365.10">
    <property type="entry name" value="Aldehyde oxidase/xanthine dehydrogenase, molybdopterin binding domain"/>
    <property type="match status" value="4"/>
</dbReference>
<dbReference type="SMART" id="SM01008">
    <property type="entry name" value="Ald_Xan_dh_C"/>
    <property type="match status" value="1"/>
</dbReference>
<keyword evidence="9" id="KW-1185">Reference proteome</keyword>
<gene>
    <name evidence="8" type="ordered locus">Desti_0914</name>
</gene>
<dbReference type="EMBL" id="CP003360">
    <property type="protein sequence ID" value="AFM23633.1"/>
    <property type="molecule type" value="Genomic_DNA"/>
</dbReference>
<evidence type="ECO:0000256" key="6">
    <source>
        <dbReference type="ARBA" id="ARBA00023014"/>
    </source>
</evidence>
<dbReference type="SUPFAM" id="SSF54292">
    <property type="entry name" value="2Fe-2S ferredoxin-like"/>
    <property type="match status" value="1"/>
</dbReference>
<dbReference type="Pfam" id="PF02738">
    <property type="entry name" value="MoCoBD_1"/>
    <property type="match status" value="1"/>
</dbReference>
<dbReference type="InterPro" id="IPR036884">
    <property type="entry name" value="2Fe-2S-bd_dom_sf"/>
</dbReference>
<dbReference type="Proteomes" id="UP000006055">
    <property type="component" value="Chromosome"/>
</dbReference>
<dbReference type="Gene3D" id="1.10.150.120">
    <property type="entry name" value="[2Fe-2S]-binding domain"/>
    <property type="match status" value="1"/>
</dbReference>
<dbReference type="GO" id="GO:0016491">
    <property type="term" value="F:oxidoreductase activity"/>
    <property type="evidence" value="ECO:0007669"/>
    <property type="project" value="UniProtKB-KW"/>
</dbReference>